<protein>
    <submittedName>
        <fullName evidence="2">Uncharacterized protein</fullName>
    </submittedName>
</protein>
<feature type="compositionally biased region" description="Basic and acidic residues" evidence="1">
    <location>
        <begin position="56"/>
        <end position="66"/>
    </location>
</feature>
<accession>A0A9P6DGN5</accession>
<dbReference type="AlphaFoldDB" id="A0A9P6DGN5"/>
<feature type="compositionally biased region" description="Basic and acidic residues" evidence="1">
    <location>
        <begin position="15"/>
        <end position="40"/>
    </location>
</feature>
<evidence type="ECO:0000256" key="1">
    <source>
        <dbReference type="SAM" id="MobiDB-lite"/>
    </source>
</evidence>
<comment type="caution">
    <text evidence="2">The sequence shown here is derived from an EMBL/GenBank/DDBJ whole genome shotgun (WGS) entry which is preliminary data.</text>
</comment>
<gene>
    <name evidence="2" type="ORF">BS47DRAFT_1368945</name>
</gene>
<sequence>MTTPRETKATNAPRQKNERQTKPRNEDARHRTTEPPDKPHTRFGGLTTPYENPIEEGTRPRYERVPHPPKRVWYYKTRERKLPPPRNDNPPKPTTTTRRTKTRNNAGTRMNHTSATAGVWFYTRYRLTTNTKMKTRQRNPPPGNDNAPPHGNQQRDPPKRVPNETRRTEEHPGPVQTTGPTVNRQATAPLPLKWPATSPPCPDEEAEGTTHPLGRFLRMVPHPLKRDGTTHPPMRVCGATK</sequence>
<dbReference type="EMBL" id="MU129249">
    <property type="protein sequence ID" value="KAF9504216.1"/>
    <property type="molecule type" value="Genomic_DNA"/>
</dbReference>
<evidence type="ECO:0000313" key="2">
    <source>
        <dbReference type="EMBL" id="KAF9504216.1"/>
    </source>
</evidence>
<feature type="region of interest" description="Disordered" evidence="1">
    <location>
        <begin position="1"/>
        <end position="213"/>
    </location>
</feature>
<feature type="compositionally biased region" description="Polar residues" evidence="1">
    <location>
        <begin position="175"/>
        <end position="186"/>
    </location>
</feature>
<feature type="compositionally biased region" description="Pro residues" evidence="1">
    <location>
        <begin position="84"/>
        <end position="93"/>
    </location>
</feature>
<name>A0A9P6DGN5_9AGAM</name>
<feature type="compositionally biased region" description="Polar residues" evidence="1">
    <location>
        <begin position="106"/>
        <end position="116"/>
    </location>
</feature>
<reference evidence="2" key="1">
    <citation type="journal article" date="2020" name="Nat. Commun.">
        <title>Large-scale genome sequencing of mycorrhizal fungi provides insights into the early evolution of symbiotic traits.</title>
        <authorList>
            <person name="Miyauchi S."/>
            <person name="Kiss E."/>
            <person name="Kuo A."/>
            <person name="Drula E."/>
            <person name="Kohler A."/>
            <person name="Sanchez-Garcia M."/>
            <person name="Morin E."/>
            <person name="Andreopoulos B."/>
            <person name="Barry K.W."/>
            <person name="Bonito G."/>
            <person name="Buee M."/>
            <person name="Carver A."/>
            <person name="Chen C."/>
            <person name="Cichocki N."/>
            <person name="Clum A."/>
            <person name="Culley D."/>
            <person name="Crous P.W."/>
            <person name="Fauchery L."/>
            <person name="Girlanda M."/>
            <person name="Hayes R.D."/>
            <person name="Keri Z."/>
            <person name="LaButti K."/>
            <person name="Lipzen A."/>
            <person name="Lombard V."/>
            <person name="Magnuson J."/>
            <person name="Maillard F."/>
            <person name="Murat C."/>
            <person name="Nolan M."/>
            <person name="Ohm R.A."/>
            <person name="Pangilinan J."/>
            <person name="Pereira M.F."/>
            <person name="Perotto S."/>
            <person name="Peter M."/>
            <person name="Pfister S."/>
            <person name="Riley R."/>
            <person name="Sitrit Y."/>
            <person name="Stielow J.B."/>
            <person name="Szollosi G."/>
            <person name="Zifcakova L."/>
            <person name="Stursova M."/>
            <person name="Spatafora J.W."/>
            <person name="Tedersoo L."/>
            <person name="Vaario L.M."/>
            <person name="Yamada A."/>
            <person name="Yan M."/>
            <person name="Wang P."/>
            <person name="Xu J."/>
            <person name="Bruns T."/>
            <person name="Baldrian P."/>
            <person name="Vilgalys R."/>
            <person name="Dunand C."/>
            <person name="Henrissat B."/>
            <person name="Grigoriev I.V."/>
            <person name="Hibbett D."/>
            <person name="Nagy L.G."/>
            <person name="Martin F.M."/>
        </authorList>
    </citation>
    <scope>NUCLEOTIDE SEQUENCE</scope>
    <source>
        <strain evidence="2">UP504</strain>
    </source>
</reference>
<organism evidence="2 3">
    <name type="scientific">Hydnum rufescens UP504</name>
    <dbReference type="NCBI Taxonomy" id="1448309"/>
    <lineage>
        <taxon>Eukaryota</taxon>
        <taxon>Fungi</taxon>
        <taxon>Dikarya</taxon>
        <taxon>Basidiomycota</taxon>
        <taxon>Agaricomycotina</taxon>
        <taxon>Agaricomycetes</taxon>
        <taxon>Cantharellales</taxon>
        <taxon>Hydnaceae</taxon>
        <taxon>Hydnum</taxon>
    </lineage>
</organism>
<evidence type="ECO:0000313" key="3">
    <source>
        <dbReference type="Proteomes" id="UP000886523"/>
    </source>
</evidence>
<feature type="compositionally biased region" description="Basic and acidic residues" evidence="1">
    <location>
        <begin position="156"/>
        <end position="172"/>
    </location>
</feature>
<proteinExistence type="predicted"/>
<dbReference type="Proteomes" id="UP000886523">
    <property type="component" value="Unassembled WGS sequence"/>
</dbReference>
<keyword evidence="3" id="KW-1185">Reference proteome</keyword>
<feature type="region of interest" description="Disordered" evidence="1">
    <location>
        <begin position="222"/>
        <end position="241"/>
    </location>
</feature>